<dbReference type="SMART" id="SM00278">
    <property type="entry name" value="HhH1"/>
    <property type="match status" value="2"/>
</dbReference>
<feature type="domain" description="Helix-hairpin-helix DNA-binding motif class 1" evidence="2">
    <location>
        <begin position="122"/>
        <end position="141"/>
    </location>
</feature>
<dbReference type="PANTHER" id="PTHR21180">
    <property type="entry name" value="ENDONUCLEASE/EXONUCLEASE/PHOSPHATASE FAMILY DOMAIN-CONTAINING PROTEIN 1"/>
    <property type="match status" value="1"/>
</dbReference>
<dbReference type="EMBL" id="LVJH01000070">
    <property type="protein sequence ID" value="OAB34001.1"/>
    <property type="molecule type" value="Genomic_DNA"/>
</dbReference>
<feature type="compositionally biased region" description="Polar residues" evidence="1">
    <location>
        <begin position="67"/>
        <end position="101"/>
    </location>
</feature>
<proteinExistence type="predicted"/>
<dbReference type="Gene3D" id="1.10.150.280">
    <property type="entry name" value="AF1531-like domain"/>
    <property type="match status" value="1"/>
</dbReference>
<reference evidence="3 4" key="1">
    <citation type="submission" date="2016-03" db="EMBL/GenBank/DDBJ databases">
        <title>Draft genome sequence of Paenibacillus glacialis DSM 22343.</title>
        <authorList>
            <person name="Shin S.-K."/>
            <person name="Yi H."/>
        </authorList>
    </citation>
    <scope>NUCLEOTIDE SEQUENCE [LARGE SCALE GENOMIC DNA]</scope>
    <source>
        <strain evidence="3 4">DSM 22343</strain>
    </source>
</reference>
<dbReference type="SUPFAM" id="SSF47781">
    <property type="entry name" value="RuvA domain 2-like"/>
    <property type="match status" value="1"/>
</dbReference>
<gene>
    <name evidence="3" type="ORF">PGLA_24170</name>
</gene>
<feature type="domain" description="Helix-hairpin-helix DNA-binding motif class 1" evidence="2">
    <location>
        <begin position="152"/>
        <end position="171"/>
    </location>
</feature>
<sequence length="174" mass="18537">MKRKWIGIMVALVGSGGILLSGIGEKGDIEGWEPLNLQVAQALGESEKTTVVKQEAQAPASEVSKNKGLSSDTHSKPSEMTTKENSANSSISDHKTGTSVPKDTASDVANIHKINVNTADVKGLMELPGIGEKKAQAIVDYRNLKGPFRKISDLNEVKGIGTKMMEKIAPNVEL</sequence>
<keyword evidence="4" id="KW-1185">Reference proteome</keyword>
<dbReference type="Proteomes" id="UP000076967">
    <property type="component" value="Unassembled WGS sequence"/>
</dbReference>
<dbReference type="STRING" id="494026.PGLA_24170"/>
<dbReference type="AlphaFoldDB" id="A0A168D9M6"/>
<evidence type="ECO:0000259" key="2">
    <source>
        <dbReference type="SMART" id="SM00278"/>
    </source>
</evidence>
<accession>A0A168D9M6</accession>
<dbReference type="OrthoDB" id="9790239at2"/>
<dbReference type="NCBIfam" id="TIGR00426">
    <property type="entry name" value="competence protein ComEA helix-hairpin-helix repeat region"/>
    <property type="match status" value="1"/>
</dbReference>
<dbReference type="InterPro" id="IPR051675">
    <property type="entry name" value="Endo/Exo/Phosphatase_dom_1"/>
</dbReference>
<organism evidence="3 4">
    <name type="scientific">Paenibacillus glacialis</name>
    <dbReference type="NCBI Taxonomy" id="494026"/>
    <lineage>
        <taxon>Bacteria</taxon>
        <taxon>Bacillati</taxon>
        <taxon>Bacillota</taxon>
        <taxon>Bacilli</taxon>
        <taxon>Bacillales</taxon>
        <taxon>Paenibacillaceae</taxon>
        <taxon>Paenibacillus</taxon>
    </lineage>
</organism>
<dbReference type="GO" id="GO:0006281">
    <property type="term" value="P:DNA repair"/>
    <property type="evidence" value="ECO:0007669"/>
    <property type="project" value="InterPro"/>
</dbReference>
<feature type="region of interest" description="Disordered" evidence="1">
    <location>
        <begin position="50"/>
        <end position="103"/>
    </location>
</feature>
<name>A0A168D9M6_9BACL</name>
<dbReference type="PANTHER" id="PTHR21180:SF32">
    <property type="entry name" value="ENDONUCLEASE_EXONUCLEASE_PHOSPHATASE FAMILY DOMAIN-CONTAINING PROTEIN 1"/>
    <property type="match status" value="1"/>
</dbReference>
<dbReference type="InterPro" id="IPR010994">
    <property type="entry name" value="RuvA_2-like"/>
</dbReference>
<dbReference type="Pfam" id="PF12836">
    <property type="entry name" value="HHH_3"/>
    <property type="match status" value="1"/>
</dbReference>
<dbReference type="InterPro" id="IPR004509">
    <property type="entry name" value="Competence_ComEA_HhH"/>
</dbReference>
<evidence type="ECO:0000313" key="4">
    <source>
        <dbReference type="Proteomes" id="UP000076967"/>
    </source>
</evidence>
<protein>
    <recommendedName>
        <fullName evidence="2">Helix-hairpin-helix DNA-binding motif class 1 domain-containing protein</fullName>
    </recommendedName>
</protein>
<dbReference type="InterPro" id="IPR003583">
    <property type="entry name" value="Hlx-hairpin-Hlx_DNA-bd_motif"/>
</dbReference>
<evidence type="ECO:0000313" key="3">
    <source>
        <dbReference type="EMBL" id="OAB34001.1"/>
    </source>
</evidence>
<comment type="caution">
    <text evidence="3">The sequence shown here is derived from an EMBL/GenBank/DDBJ whole genome shotgun (WGS) entry which is preliminary data.</text>
</comment>
<evidence type="ECO:0000256" key="1">
    <source>
        <dbReference type="SAM" id="MobiDB-lite"/>
    </source>
</evidence>
<dbReference type="GO" id="GO:0003677">
    <property type="term" value="F:DNA binding"/>
    <property type="evidence" value="ECO:0007669"/>
    <property type="project" value="InterPro"/>
</dbReference>
<dbReference type="RefSeq" id="WP_068537744.1">
    <property type="nucleotide sequence ID" value="NZ_LVJH01000070.1"/>
</dbReference>